<dbReference type="GO" id="GO:0003700">
    <property type="term" value="F:DNA-binding transcription factor activity"/>
    <property type="evidence" value="ECO:0007669"/>
    <property type="project" value="InterPro"/>
</dbReference>
<dbReference type="SMART" id="SM00355">
    <property type="entry name" value="ZnF_C2H2"/>
    <property type="match status" value="4"/>
</dbReference>
<dbReference type="GeneTree" id="ENSGT00940000156782"/>
<proteinExistence type="predicted"/>
<accession>A0A3Q4HFP0</accession>
<feature type="compositionally biased region" description="Acidic residues" evidence="2">
    <location>
        <begin position="31"/>
        <end position="65"/>
    </location>
</feature>
<dbReference type="PANTHER" id="PTHR47034">
    <property type="entry name" value="ZINC FINGER TRANSCRIPTION FACTOR TRPS1"/>
    <property type="match status" value="1"/>
</dbReference>
<evidence type="ECO:0000313" key="5">
    <source>
        <dbReference type="Proteomes" id="UP000261580"/>
    </source>
</evidence>
<dbReference type="Proteomes" id="UP000261580">
    <property type="component" value="Unassembled WGS sequence"/>
</dbReference>
<dbReference type="AlphaFoldDB" id="A0A3Q4HFP0"/>
<keyword evidence="1" id="KW-0479">Metal-binding</keyword>
<dbReference type="PANTHER" id="PTHR47034:SF2">
    <property type="entry name" value="IKAROS FAMILY ZINC FINGER 4"/>
    <property type="match status" value="1"/>
</dbReference>
<dbReference type="Pfam" id="PF00096">
    <property type="entry name" value="zf-C2H2"/>
    <property type="match status" value="1"/>
</dbReference>
<name>A0A3Q4HFP0_NEOBR</name>
<protein>
    <recommendedName>
        <fullName evidence="3">C2H2-type domain-containing protein</fullName>
    </recommendedName>
</protein>
<evidence type="ECO:0000259" key="3">
    <source>
        <dbReference type="PROSITE" id="PS50157"/>
    </source>
</evidence>
<evidence type="ECO:0000256" key="2">
    <source>
        <dbReference type="SAM" id="MobiDB-lite"/>
    </source>
</evidence>
<sequence length="437" mass="48026">VIKTEAEEMEDNEQLLKAEKDQEIVPKEEAEGGSEDGMEEGFDEERTEEENDEERDVEGDEEGDGLSEPQDLSLVDYSRYDSAALPDAGAAASAADAEGAYAPGAGPPRIQPTGKLSCDICGLSCISINVLLVHKRSHTGKQRDADLKDRSCAIAALLMALRSPFIDSKPFKCNHCSRSYKQRSSLEEHRERCHVYIQSKGPAERGEQRCAHTMGTERALLLDRLASNVAKRKSSMPQKFTGKMSGPHCPKFSAGIVSSVGIGNYFRLLTAYGDQPPSHRPYPIPLARGDITSMGLTNGHKMAMPLLGIPHASQPPLGMDSYHNDNQISQPVMYSLGHLLGGLNSQNGMPHPHTQPIPLSPLEALRVMRADGEPVPGAVYPCGHCRVIFLDYVMFTIHMGCHGFRDPLECNVCGHRSRDRYEFSSHIARGEHRLELK</sequence>
<evidence type="ECO:0000313" key="4">
    <source>
        <dbReference type="Ensembl" id="ENSNBRP00000022140.1"/>
    </source>
</evidence>
<dbReference type="Ensembl" id="ENSNBRT00000022725.1">
    <property type="protein sequence ID" value="ENSNBRP00000022140.1"/>
    <property type="gene ID" value="ENSNBRG00000016974.1"/>
</dbReference>
<dbReference type="GO" id="GO:0005634">
    <property type="term" value="C:nucleus"/>
    <property type="evidence" value="ECO:0007669"/>
    <property type="project" value="InterPro"/>
</dbReference>
<keyword evidence="5" id="KW-1185">Reference proteome</keyword>
<dbReference type="PROSITE" id="PS00028">
    <property type="entry name" value="ZINC_FINGER_C2H2_1"/>
    <property type="match status" value="3"/>
</dbReference>
<dbReference type="Gene3D" id="3.30.160.60">
    <property type="entry name" value="Classic Zinc Finger"/>
    <property type="match status" value="1"/>
</dbReference>
<organism evidence="4 5">
    <name type="scientific">Neolamprologus brichardi</name>
    <name type="common">Fairy cichlid</name>
    <name type="synonym">Lamprologus brichardi</name>
    <dbReference type="NCBI Taxonomy" id="32507"/>
    <lineage>
        <taxon>Eukaryota</taxon>
        <taxon>Metazoa</taxon>
        <taxon>Chordata</taxon>
        <taxon>Craniata</taxon>
        <taxon>Vertebrata</taxon>
        <taxon>Euteleostomi</taxon>
        <taxon>Actinopterygii</taxon>
        <taxon>Neopterygii</taxon>
        <taxon>Teleostei</taxon>
        <taxon>Neoteleostei</taxon>
        <taxon>Acanthomorphata</taxon>
        <taxon>Ovalentaria</taxon>
        <taxon>Cichlomorphae</taxon>
        <taxon>Cichliformes</taxon>
        <taxon>Cichlidae</taxon>
        <taxon>African cichlids</taxon>
        <taxon>Pseudocrenilabrinae</taxon>
        <taxon>Lamprologini</taxon>
        <taxon>Neolamprologus</taxon>
    </lineage>
</organism>
<dbReference type="InterPro" id="IPR036236">
    <property type="entry name" value="Znf_C2H2_sf"/>
</dbReference>
<dbReference type="InterPro" id="IPR028440">
    <property type="entry name" value="TRPS1"/>
</dbReference>
<feature type="region of interest" description="Disordered" evidence="2">
    <location>
        <begin position="1"/>
        <end position="72"/>
    </location>
</feature>
<dbReference type="GO" id="GO:0008270">
    <property type="term" value="F:zinc ion binding"/>
    <property type="evidence" value="ECO:0007669"/>
    <property type="project" value="UniProtKB-KW"/>
</dbReference>
<feature type="domain" description="C2H2-type" evidence="3">
    <location>
        <begin position="171"/>
        <end position="194"/>
    </location>
</feature>
<reference evidence="4" key="1">
    <citation type="submission" date="2025-08" db="UniProtKB">
        <authorList>
            <consortium name="Ensembl"/>
        </authorList>
    </citation>
    <scope>IDENTIFICATION</scope>
</reference>
<keyword evidence="1" id="KW-0862">Zinc</keyword>
<reference evidence="4" key="2">
    <citation type="submission" date="2025-09" db="UniProtKB">
        <authorList>
            <consortium name="Ensembl"/>
        </authorList>
    </citation>
    <scope>IDENTIFICATION</scope>
</reference>
<feature type="compositionally biased region" description="Basic and acidic residues" evidence="2">
    <location>
        <begin position="14"/>
        <end position="30"/>
    </location>
</feature>
<feature type="domain" description="C2H2-type" evidence="3">
    <location>
        <begin position="116"/>
        <end position="143"/>
    </location>
</feature>
<dbReference type="SUPFAM" id="SSF57667">
    <property type="entry name" value="beta-beta-alpha zinc fingers"/>
    <property type="match status" value="2"/>
</dbReference>
<dbReference type="PROSITE" id="PS50157">
    <property type="entry name" value="ZINC_FINGER_C2H2_2"/>
    <property type="match status" value="2"/>
</dbReference>
<keyword evidence="1" id="KW-0863">Zinc-finger</keyword>
<evidence type="ECO:0000256" key="1">
    <source>
        <dbReference type="PROSITE-ProRule" id="PRU00042"/>
    </source>
</evidence>
<dbReference type="InterPro" id="IPR013087">
    <property type="entry name" value="Znf_C2H2_type"/>
</dbReference>
<dbReference type="STRING" id="32507.ENSNBRP00000022140"/>
<dbReference type="Bgee" id="ENSNBRG00000016974">
    <property type="expression patterns" value="Expressed in mesonephros and 2 other cell types or tissues"/>
</dbReference>